<evidence type="ECO:0000313" key="2">
    <source>
        <dbReference type="EMBL" id="MBA2112944.1"/>
    </source>
</evidence>
<dbReference type="Proteomes" id="UP000551616">
    <property type="component" value="Unassembled WGS sequence"/>
</dbReference>
<dbReference type="EMBL" id="JABRWO010000001">
    <property type="protein sequence ID" value="MBA2112944.1"/>
    <property type="molecule type" value="Genomic_DNA"/>
</dbReference>
<reference evidence="2 3" key="1">
    <citation type="submission" date="2020-05" db="EMBL/GenBank/DDBJ databases">
        <title>Bremerella alba sp. nov., a novel planctomycete isolated from the surface of the macroalga Fucus spiralis.</title>
        <authorList>
            <person name="Godinho O."/>
            <person name="Botelho R."/>
            <person name="Albuquerque L."/>
            <person name="Wiegand S."/>
            <person name="Da Costa M.S."/>
            <person name="Lobo-Da-Cunha A."/>
            <person name="Jogler C."/>
            <person name="Lage O.M."/>
        </authorList>
    </citation>
    <scope>NUCLEOTIDE SEQUENCE [LARGE SCALE GENOMIC DNA]</scope>
    <source>
        <strain evidence="2 3">FF15</strain>
    </source>
</reference>
<sequence>MRRNTGKKARCGKVLVFLAVLLPTLFTLLLLVLDGSNLTASFRDVQQVADTAALSGADELFFGSTASEVEQVAREFAEANVSTTSATIEVNCPPLSGNFAGSSNHVEVILRDAVRNSFGSSSLGNEETTISARSVAGLKAVTDDSAIIVLDDDPPPFALSPVLPIVPSLPAILGGMEVLGIGRVTVDGAVIVNTDWGGVDEHGDNVGENGLPPYGISCLPILPLAKLAATDIRTTGGVDRLQNYSKYGGSGADSVLQAKRRPVPDPFRGIPVPTVSSDPSNVKADFHGGRTIVGLPLIGPPIKLRPGVYEWITVLTGRVEFEPGVYIIRNSDPLTQISLTILAGQVQADGVMFYITDNAGYSPNSGSPDAFDGETRPDDGGLLADVLGLLPSAVVNVGLLGSDIRPISDSGSPFDGFSFYQRRMDRRPMVFVQENLLGNGSLEGNIYSKWGHVILAGKGTFDARFVVGTLRIIALLNMDIRPSVDLPPAYDVYLAE</sequence>
<proteinExistence type="predicted"/>
<keyword evidence="3" id="KW-1185">Reference proteome</keyword>
<name>A0A7V8V1H2_9BACT</name>
<organism evidence="2 3">
    <name type="scientific">Bremerella alba</name>
    <dbReference type="NCBI Taxonomy" id="980252"/>
    <lineage>
        <taxon>Bacteria</taxon>
        <taxon>Pseudomonadati</taxon>
        <taxon>Planctomycetota</taxon>
        <taxon>Planctomycetia</taxon>
        <taxon>Pirellulales</taxon>
        <taxon>Pirellulaceae</taxon>
        <taxon>Bremerella</taxon>
    </lineage>
</organism>
<accession>A0A7V8V1H2</accession>
<dbReference type="InterPro" id="IPR028087">
    <property type="entry name" value="Tad_N"/>
</dbReference>
<dbReference type="RefSeq" id="WP_207394476.1">
    <property type="nucleotide sequence ID" value="NZ_JABRWO010000001.1"/>
</dbReference>
<gene>
    <name evidence="2" type="ORF">HOV93_00900</name>
</gene>
<protein>
    <recommendedName>
        <fullName evidence="1">Putative Flp pilus-assembly TadG-like N-terminal domain-containing protein</fullName>
    </recommendedName>
</protein>
<evidence type="ECO:0000313" key="3">
    <source>
        <dbReference type="Proteomes" id="UP000551616"/>
    </source>
</evidence>
<feature type="domain" description="Putative Flp pilus-assembly TadG-like N-terminal" evidence="1">
    <location>
        <begin position="12"/>
        <end position="58"/>
    </location>
</feature>
<dbReference type="Pfam" id="PF13400">
    <property type="entry name" value="Tad"/>
    <property type="match status" value="1"/>
</dbReference>
<dbReference type="AlphaFoldDB" id="A0A7V8V1H2"/>
<comment type="caution">
    <text evidence="2">The sequence shown here is derived from an EMBL/GenBank/DDBJ whole genome shotgun (WGS) entry which is preliminary data.</text>
</comment>
<evidence type="ECO:0000259" key="1">
    <source>
        <dbReference type="Pfam" id="PF13400"/>
    </source>
</evidence>